<dbReference type="Gene3D" id="1.10.260.40">
    <property type="entry name" value="lambda repressor-like DNA-binding domains"/>
    <property type="match status" value="1"/>
</dbReference>
<proteinExistence type="predicted"/>
<sequence>MSGNELGQFLLARRSRVSPADVGFPRSRDRRVSGLRREEVAVLAGVSADYYARLEQGRERHPSGQVVDALARALHLDADACWHAYRLAGLVPKPEAPSPAAERVAPELLRLMDAFPAAVAYVINRRLDVLAANALADALLSPLADRRGMARSLFCDPAARALFADWDSVARDTAAALRLAHGHEPHDPRTAALINGLLADSEDFAALWQRQDVGRLGSRTKTFNHPQAGRLTLSYQTFEVQHAPGQHLLVGTAEPGGPDARGLALLRTHCRSTPFTIGQENG</sequence>
<dbReference type="Pfam" id="PF13560">
    <property type="entry name" value="HTH_31"/>
    <property type="match status" value="1"/>
</dbReference>
<dbReference type="InterPro" id="IPR041413">
    <property type="entry name" value="MLTR_LBD"/>
</dbReference>
<dbReference type="Gene3D" id="3.30.450.180">
    <property type="match status" value="1"/>
</dbReference>
<dbReference type="PANTHER" id="PTHR35010:SF2">
    <property type="entry name" value="BLL4672 PROTEIN"/>
    <property type="match status" value="1"/>
</dbReference>
<dbReference type="InterPro" id="IPR001387">
    <property type="entry name" value="Cro/C1-type_HTH"/>
</dbReference>
<evidence type="ECO:0000313" key="2">
    <source>
        <dbReference type="EMBL" id="MFC1437536.1"/>
    </source>
</evidence>
<dbReference type="RefSeq" id="WP_380562948.1">
    <property type="nucleotide sequence ID" value="NZ_JBEUKS010000001.1"/>
</dbReference>
<dbReference type="Proteomes" id="UP001592581">
    <property type="component" value="Unassembled WGS sequence"/>
</dbReference>
<dbReference type="EMBL" id="JBEUKS010000001">
    <property type="protein sequence ID" value="MFC1437536.1"/>
    <property type="molecule type" value="Genomic_DNA"/>
</dbReference>
<dbReference type="CDD" id="cd00093">
    <property type="entry name" value="HTH_XRE"/>
    <property type="match status" value="1"/>
</dbReference>
<gene>
    <name evidence="2" type="ORF">ABUW04_04635</name>
</gene>
<dbReference type="SMART" id="SM00530">
    <property type="entry name" value="HTH_XRE"/>
    <property type="match status" value="1"/>
</dbReference>
<organism evidence="2 3">
    <name type="scientific">Streptacidiphilus jeojiensis</name>
    <dbReference type="NCBI Taxonomy" id="3229225"/>
    <lineage>
        <taxon>Bacteria</taxon>
        <taxon>Bacillati</taxon>
        <taxon>Actinomycetota</taxon>
        <taxon>Actinomycetes</taxon>
        <taxon>Kitasatosporales</taxon>
        <taxon>Streptomycetaceae</taxon>
        <taxon>Streptacidiphilus</taxon>
    </lineage>
</organism>
<dbReference type="PANTHER" id="PTHR35010">
    <property type="entry name" value="BLL4672 PROTEIN-RELATED"/>
    <property type="match status" value="1"/>
</dbReference>
<accession>A0ABV6XGZ7</accession>
<evidence type="ECO:0000259" key="1">
    <source>
        <dbReference type="PROSITE" id="PS50943"/>
    </source>
</evidence>
<comment type="caution">
    <text evidence="2">The sequence shown here is derived from an EMBL/GenBank/DDBJ whole genome shotgun (WGS) entry which is preliminary data.</text>
</comment>
<feature type="domain" description="HTH cro/C1-type" evidence="1">
    <location>
        <begin position="34"/>
        <end position="81"/>
    </location>
</feature>
<dbReference type="InterPro" id="IPR010982">
    <property type="entry name" value="Lambda_DNA-bd_dom_sf"/>
</dbReference>
<keyword evidence="3" id="KW-1185">Reference proteome</keyword>
<reference evidence="2 3" key="1">
    <citation type="submission" date="2024-06" db="EMBL/GenBank/DDBJ databases">
        <authorList>
            <person name="Lee S.D."/>
        </authorList>
    </citation>
    <scope>NUCLEOTIDE SEQUENCE [LARGE SCALE GENOMIC DNA]</scope>
    <source>
        <strain evidence="2 3">N1-10</strain>
    </source>
</reference>
<dbReference type="SUPFAM" id="SSF47413">
    <property type="entry name" value="lambda repressor-like DNA-binding domains"/>
    <property type="match status" value="1"/>
</dbReference>
<name>A0ABV6XGZ7_9ACTN</name>
<evidence type="ECO:0000313" key="3">
    <source>
        <dbReference type="Proteomes" id="UP001592581"/>
    </source>
</evidence>
<dbReference type="PROSITE" id="PS50943">
    <property type="entry name" value="HTH_CROC1"/>
    <property type="match status" value="1"/>
</dbReference>
<protein>
    <submittedName>
        <fullName evidence="2">Helix-turn-helix transcriptional regulator</fullName>
    </submittedName>
</protein>
<dbReference type="Pfam" id="PF17765">
    <property type="entry name" value="MLTR_LBD"/>
    <property type="match status" value="1"/>
</dbReference>